<sequence>MMKSEITEEDDEEICWLTGAQREKIRHIIEHQKSLYWSSSSSSSLSSSSASCSSLSSCRKKSTFLDLMKGGSSSLRRLFDMEHTSLSTYFDNYSGSPVSKPILLWGSDADDEQAYDPWESIKQIGRPRFDPSNEGLSNFASDGSSFRKEDPDLKNKKEIIGSHRKLRRKKSFRRLPGFGFWRFRGFRFRLRLRRLKIMICGRKM</sequence>
<keyword evidence="2" id="KW-1185">Reference proteome</keyword>
<reference evidence="1 2" key="1">
    <citation type="journal article" date="2017" name="Front. Genet.">
        <title>Draft sequencing of the heterozygous diploid genome of Satsuma (Citrus unshiu Marc.) using a hybrid assembly approach.</title>
        <authorList>
            <person name="Shimizu T."/>
            <person name="Tanizawa Y."/>
            <person name="Mochizuki T."/>
            <person name="Nagasaki H."/>
            <person name="Yoshioka T."/>
            <person name="Toyoda A."/>
            <person name="Fujiyama A."/>
            <person name="Kaminuma E."/>
            <person name="Nakamura Y."/>
        </authorList>
    </citation>
    <scope>NUCLEOTIDE SEQUENCE [LARGE SCALE GENOMIC DNA]</scope>
    <source>
        <strain evidence="2">cv. Miyagawa wase</strain>
    </source>
</reference>
<organism evidence="1 2">
    <name type="scientific">Citrus unshiu</name>
    <name type="common">Satsuma mandarin</name>
    <name type="synonym">Citrus nobilis var. unshiu</name>
    <dbReference type="NCBI Taxonomy" id="55188"/>
    <lineage>
        <taxon>Eukaryota</taxon>
        <taxon>Viridiplantae</taxon>
        <taxon>Streptophyta</taxon>
        <taxon>Embryophyta</taxon>
        <taxon>Tracheophyta</taxon>
        <taxon>Spermatophyta</taxon>
        <taxon>Magnoliopsida</taxon>
        <taxon>eudicotyledons</taxon>
        <taxon>Gunneridae</taxon>
        <taxon>Pentapetalae</taxon>
        <taxon>rosids</taxon>
        <taxon>malvids</taxon>
        <taxon>Sapindales</taxon>
        <taxon>Rutaceae</taxon>
        <taxon>Aurantioideae</taxon>
        <taxon>Citrus</taxon>
    </lineage>
</organism>
<protein>
    <submittedName>
        <fullName evidence="1">Uncharacterized protein</fullName>
    </submittedName>
</protein>
<dbReference type="Proteomes" id="UP000236630">
    <property type="component" value="Unassembled WGS sequence"/>
</dbReference>
<dbReference type="AlphaFoldDB" id="A0A2H5PEX1"/>
<dbReference type="EMBL" id="BDQV01000064">
    <property type="protein sequence ID" value="GAY50665.1"/>
    <property type="molecule type" value="Genomic_DNA"/>
</dbReference>
<evidence type="ECO:0000313" key="2">
    <source>
        <dbReference type="Proteomes" id="UP000236630"/>
    </source>
</evidence>
<comment type="caution">
    <text evidence="1">The sequence shown here is derived from an EMBL/GenBank/DDBJ whole genome shotgun (WGS) entry which is preliminary data.</text>
</comment>
<name>A0A2H5PEX1_CITUN</name>
<evidence type="ECO:0000313" key="1">
    <source>
        <dbReference type="EMBL" id="GAY50665.1"/>
    </source>
</evidence>
<accession>A0A2H5PEX1</accession>
<proteinExistence type="predicted"/>
<gene>
    <name evidence="1" type="ORF">CUMW_128460</name>
</gene>